<accession>A0A1Y6CSX0</accession>
<keyword evidence="1" id="KW-0489">Methyltransferase</keyword>
<gene>
    <name evidence="1" type="ORF">SAMN05428998_13624</name>
</gene>
<dbReference type="AlphaFoldDB" id="A0A1Y6CSX0"/>
<protein>
    <submittedName>
        <fullName evidence="1">Predicted O-methyltransferase YrrM</fullName>
    </submittedName>
</protein>
<proteinExistence type="predicted"/>
<dbReference type="PANTHER" id="PTHR43167:SF1">
    <property type="entry name" value="PUTATIVE (AFU_ORTHOLOGUE AFUA_6G01830)-RELATED"/>
    <property type="match status" value="1"/>
</dbReference>
<keyword evidence="1" id="KW-0808">Transferase</keyword>
<name>A0A1Y6CSX0_9PROT</name>
<dbReference type="RefSeq" id="WP_085125993.1">
    <property type="nucleotide sequence ID" value="NZ_FWZX01000036.1"/>
</dbReference>
<evidence type="ECO:0000313" key="1">
    <source>
        <dbReference type="EMBL" id="SMF77038.1"/>
    </source>
</evidence>
<dbReference type="PANTHER" id="PTHR43167">
    <property type="entry name" value="PUTATIVE (AFU_ORTHOLOGUE AFUA_6G01830)-RELATED"/>
    <property type="match status" value="1"/>
</dbReference>
<dbReference type="STRING" id="560819.SAMN05428998_13624"/>
<reference evidence="1 2" key="1">
    <citation type="submission" date="2017-04" db="EMBL/GenBank/DDBJ databases">
        <authorList>
            <person name="Afonso C.L."/>
            <person name="Miller P.J."/>
            <person name="Scott M.A."/>
            <person name="Spackman E."/>
            <person name="Goraichik I."/>
            <person name="Dimitrov K.M."/>
            <person name="Suarez D.L."/>
            <person name="Swayne D.E."/>
        </authorList>
    </citation>
    <scope>NUCLEOTIDE SEQUENCE [LARGE SCALE GENOMIC DNA]</scope>
    <source>
        <strain evidence="1 2">USBA 355</strain>
    </source>
</reference>
<dbReference type="SUPFAM" id="SSF53335">
    <property type="entry name" value="S-adenosyl-L-methionine-dependent methyltransferases"/>
    <property type="match status" value="1"/>
</dbReference>
<dbReference type="InterPro" id="IPR029063">
    <property type="entry name" value="SAM-dependent_MTases_sf"/>
</dbReference>
<organism evidence="1 2">
    <name type="scientific">Tistlia consotensis USBA 355</name>
    <dbReference type="NCBI Taxonomy" id="560819"/>
    <lineage>
        <taxon>Bacteria</taxon>
        <taxon>Pseudomonadati</taxon>
        <taxon>Pseudomonadota</taxon>
        <taxon>Alphaproteobacteria</taxon>
        <taxon>Rhodospirillales</taxon>
        <taxon>Rhodovibrionaceae</taxon>
        <taxon>Tistlia</taxon>
    </lineage>
</organism>
<keyword evidence="2" id="KW-1185">Reference proteome</keyword>
<dbReference type="Gene3D" id="3.40.50.150">
    <property type="entry name" value="Vaccinia Virus protein VP39"/>
    <property type="match status" value="1"/>
</dbReference>
<dbReference type="GO" id="GO:0008168">
    <property type="term" value="F:methyltransferase activity"/>
    <property type="evidence" value="ECO:0007669"/>
    <property type="project" value="UniProtKB-KW"/>
</dbReference>
<dbReference type="EMBL" id="FWZX01000036">
    <property type="protein sequence ID" value="SMF77038.1"/>
    <property type="molecule type" value="Genomic_DNA"/>
</dbReference>
<dbReference type="Pfam" id="PF13578">
    <property type="entry name" value="Methyltransf_24"/>
    <property type="match status" value="1"/>
</dbReference>
<dbReference type="GO" id="GO:0032259">
    <property type="term" value="P:methylation"/>
    <property type="evidence" value="ECO:0007669"/>
    <property type="project" value="UniProtKB-KW"/>
</dbReference>
<evidence type="ECO:0000313" key="2">
    <source>
        <dbReference type="Proteomes" id="UP000192917"/>
    </source>
</evidence>
<sequence length="291" mass="31769">MITALPRRYRAWQRRRVLRQARRSELGRLRALGHPLANALADAIGGAAEPAQTRDERQAIERIERLRRDLAASDETIEHLDFGAGDASAPRARSEARRGVPVTMPVSRLATSTSKGQPWSGLIFNLVRALRPDRCLEMGTCLGLSAAYQCAALAQNGSGRLVTLEGGPAYAAKARQNLAGLGFDNFDIVVGPFEVTLGPTLEKERPIDFLFNDGHHDGDALLDYFEGTLPYLAEGSVLLVDDIAVYQSMRRGWRRLVEHPAVDLSVDLGAMGLVCVNPRPLHKAAFTVPLA</sequence>
<dbReference type="Proteomes" id="UP000192917">
    <property type="component" value="Unassembled WGS sequence"/>
</dbReference>